<feature type="region of interest" description="Disordered" evidence="1">
    <location>
        <begin position="70"/>
        <end position="126"/>
    </location>
</feature>
<dbReference type="EMBL" id="LKMD01000100">
    <property type="protein sequence ID" value="PIB02146.1"/>
    <property type="molecule type" value="Genomic_DNA"/>
</dbReference>
<proteinExistence type="predicted"/>
<reference evidence="2 3" key="1">
    <citation type="submission" date="2015-10" db="EMBL/GenBank/DDBJ databases">
        <title>The cercosporin biosynthetic gene cluster was horizontally transferred to several fungal lineages and shown to be expanded in Cercospora beticola based on microsynteny with recipient genomes.</title>
        <authorList>
            <person name="De Jonge R."/>
            <person name="Ebert M.K."/>
            <person name="Suttle J.C."/>
            <person name="Jurick Ii W.M."/>
            <person name="Secor G.A."/>
            <person name="Thomma B.P."/>
            <person name="Van De Peer Y."/>
            <person name="Bolton M.D."/>
        </authorList>
    </citation>
    <scope>NUCLEOTIDE SEQUENCE [LARGE SCALE GENOMIC DNA]</scope>
    <source>
        <strain evidence="2 3">09-40</strain>
    </source>
</reference>
<evidence type="ECO:0000313" key="3">
    <source>
        <dbReference type="Proteomes" id="UP000230605"/>
    </source>
</evidence>
<protein>
    <submittedName>
        <fullName evidence="2">Uncharacterized protein</fullName>
    </submittedName>
</protein>
<evidence type="ECO:0000256" key="1">
    <source>
        <dbReference type="SAM" id="MobiDB-lite"/>
    </source>
</evidence>
<feature type="compositionally biased region" description="Low complexity" evidence="1">
    <location>
        <begin position="96"/>
        <end position="117"/>
    </location>
</feature>
<gene>
    <name evidence="2" type="ORF">CB0940_00711</name>
</gene>
<dbReference type="AlphaFoldDB" id="A0A2G5IBA4"/>
<evidence type="ECO:0000313" key="2">
    <source>
        <dbReference type="EMBL" id="PIB02146.1"/>
    </source>
</evidence>
<feature type="compositionally biased region" description="Polar residues" evidence="1">
    <location>
        <begin position="70"/>
        <end position="81"/>
    </location>
</feature>
<name>A0A2G5IBA4_CERBT</name>
<organism evidence="2 3">
    <name type="scientific">Cercospora beticola</name>
    <name type="common">Sugarbeet leaf spot fungus</name>
    <dbReference type="NCBI Taxonomy" id="122368"/>
    <lineage>
        <taxon>Eukaryota</taxon>
        <taxon>Fungi</taxon>
        <taxon>Dikarya</taxon>
        <taxon>Ascomycota</taxon>
        <taxon>Pezizomycotina</taxon>
        <taxon>Dothideomycetes</taxon>
        <taxon>Dothideomycetidae</taxon>
        <taxon>Mycosphaerellales</taxon>
        <taxon>Mycosphaerellaceae</taxon>
        <taxon>Cercospora</taxon>
    </lineage>
</organism>
<dbReference type="Proteomes" id="UP000230605">
    <property type="component" value="Chromosome 1"/>
</dbReference>
<dbReference type="OrthoDB" id="3920481at2759"/>
<sequence>MPMLDTLNSGFDYFTILPSRLANETPLLCSPLAIPDGLTTPSAEHPLLAFRPPTHPPLLSPNMASNLMSVQTTAAHAQSPTRPRPVPMQQNVLWTSSNDSSSSSDSSSSDSSSDSTSQIPVTARCSRCQRTPSVDIHTGKSNMISYGLNLWYCNRCAALVGFKR</sequence>
<comment type="caution">
    <text evidence="2">The sequence shown here is derived from an EMBL/GenBank/DDBJ whole genome shotgun (WGS) entry which is preliminary data.</text>
</comment>
<accession>A0A2G5IBA4</accession>